<evidence type="ECO:0000313" key="1">
    <source>
        <dbReference type="EMBL" id="KAK9237784.1"/>
    </source>
</evidence>
<evidence type="ECO:0000313" key="2">
    <source>
        <dbReference type="Proteomes" id="UP001433508"/>
    </source>
</evidence>
<dbReference type="EMBL" id="MU971364">
    <property type="protein sequence ID" value="KAK9237784.1"/>
    <property type="molecule type" value="Genomic_DNA"/>
</dbReference>
<keyword evidence="2" id="KW-1185">Reference proteome</keyword>
<name>A0ACC3T1K1_LIPKO</name>
<gene>
    <name evidence="1" type="ORF">V1525DRAFT_388119</name>
</gene>
<reference evidence="2" key="1">
    <citation type="journal article" date="2024" name="Front. Bioeng. Biotechnol.">
        <title>Genome-scale model development and genomic sequencing of the oleaginous clade Lipomyces.</title>
        <authorList>
            <person name="Czajka J.J."/>
            <person name="Han Y."/>
            <person name="Kim J."/>
            <person name="Mondo S.J."/>
            <person name="Hofstad B.A."/>
            <person name="Robles A."/>
            <person name="Haridas S."/>
            <person name="Riley R."/>
            <person name="LaButti K."/>
            <person name="Pangilinan J."/>
            <person name="Andreopoulos W."/>
            <person name="Lipzen A."/>
            <person name="Yan J."/>
            <person name="Wang M."/>
            <person name="Ng V."/>
            <person name="Grigoriev I.V."/>
            <person name="Spatafora J.W."/>
            <person name="Magnuson J.K."/>
            <person name="Baker S.E."/>
            <person name="Pomraning K.R."/>
        </authorList>
    </citation>
    <scope>NUCLEOTIDE SEQUENCE [LARGE SCALE GENOMIC DNA]</scope>
    <source>
        <strain evidence="2">CBS 7786</strain>
    </source>
</reference>
<dbReference type="Proteomes" id="UP001433508">
    <property type="component" value="Unassembled WGS sequence"/>
</dbReference>
<proteinExistence type="predicted"/>
<organism evidence="1 2">
    <name type="scientific">Lipomyces kononenkoae</name>
    <name type="common">Yeast</name>
    <dbReference type="NCBI Taxonomy" id="34357"/>
    <lineage>
        <taxon>Eukaryota</taxon>
        <taxon>Fungi</taxon>
        <taxon>Dikarya</taxon>
        <taxon>Ascomycota</taxon>
        <taxon>Saccharomycotina</taxon>
        <taxon>Lipomycetes</taxon>
        <taxon>Lipomycetales</taxon>
        <taxon>Lipomycetaceae</taxon>
        <taxon>Lipomyces</taxon>
    </lineage>
</organism>
<protein>
    <submittedName>
        <fullName evidence="1">Ferric reductase NAD binding domain-containing protein</fullName>
    </submittedName>
</protein>
<sequence length="571" mass="64088">MSLDTRARHTKTSNEVHSEYYGNILSLFWAIPILASFILVIALRLYRGNRKYGFLVASFKKNIMLPATFGRKHITHTKFFGISWYTTPLRWQTLLILAYVLLNVVLIFVHRDFVYEPTPKAWAIQVARFYANRSGIMATTMIPLLFLFGGRNNIMTAVTAWSHETFKLFHRWIGRMMLVQSIVHGAGFTSYYFMIGGFDDYYFNMIADNANMWGIIVIAIATVIMVQAAYPFRHYWFEVFIVGHVILAGAFVAALRVHLANHGFSYYTYAAIAVWAFDRVIRIVRIVLAGVDTKAQICAYGNATHLVVKPSVQFKAQPGQYVFLYVMRNRFWESHPFSVMDSKADGSYVLVAKAQAGMTQRLLKCATKEPGNDNVIRVWVEGPYGKTYPVARYDTVLLVAGGIGVTAIMSYALGLTRTSRSGQHVVLYWTVREAESLNWVKEQLEELEHGGIVDVKIFITAECSMHSSTDDLSDEKRMCQIDSGSADTLCHPDLANKSASIESVSTSVAISYGNRPDMRKIIEGFIRDPNSGSVAVVSCGPGPLVDTCRKAVADNMNNAVGRVDYFEDALS</sequence>
<accession>A0ACC3T1K1</accession>
<comment type="caution">
    <text evidence="1">The sequence shown here is derived from an EMBL/GenBank/DDBJ whole genome shotgun (WGS) entry which is preliminary data.</text>
</comment>